<dbReference type="Gene3D" id="2.60.120.920">
    <property type="match status" value="1"/>
</dbReference>
<feature type="region of interest" description="Disordered" evidence="3">
    <location>
        <begin position="780"/>
        <end position="1448"/>
    </location>
</feature>
<feature type="compositionally biased region" description="Low complexity" evidence="3">
    <location>
        <begin position="1221"/>
        <end position="1236"/>
    </location>
</feature>
<feature type="compositionally biased region" description="Basic and acidic residues" evidence="3">
    <location>
        <begin position="834"/>
        <end position="845"/>
    </location>
</feature>
<comment type="subcellular location">
    <subcellularLocation>
        <location evidence="1">Nucleus</location>
    </subcellularLocation>
</comment>
<dbReference type="InterPro" id="IPR003877">
    <property type="entry name" value="SPRY_dom"/>
</dbReference>
<dbReference type="SUPFAM" id="SSF49899">
    <property type="entry name" value="Concanavalin A-like lectins/glucanases"/>
    <property type="match status" value="1"/>
</dbReference>
<feature type="compositionally biased region" description="Basic residues" evidence="3">
    <location>
        <begin position="802"/>
        <end position="833"/>
    </location>
</feature>
<feature type="compositionally biased region" description="Basic and acidic residues" evidence="3">
    <location>
        <begin position="1123"/>
        <end position="1138"/>
    </location>
</feature>
<dbReference type="InterPro" id="IPR027417">
    <property type="entry name" value="P-loop_NTPase"/>
</dbReference>
<dbReference type="STRING" id="6832.A0A553PCI2"/>
<keyword evidence="6" id="KW-1185">Reference proteome</keyword>
<feature type="compositionally biased region" description="Basic and acidic residues" evidence="3">
    <location>
        <begin position="48"/>
        <end position="59"/>
    </location>
</feature>
<feature type="compositionally biased region" description="Low complexity" evidence="3">
    <location>
        <begin position="1381"/>
        <end position="1394"/>
    </location>
</feature>
<dbReference type="Proteomes" id="UP000318571">
    <property type="component" value="Chromosome 2"/>
</dbReference>
<dbReference type="Pfam" id="PF00622">
    <property type="entry name" value="SPRY"/>
    <property type="match status" value="1"/>
</dbReference>
<protein>
    <recommendedName>
        <fullName evidence="4">B30.2/SPRY domain-containing protein</fullName>
    </recommendedName>
</protein>
<feature type="compositionally biased region" description="Basic and acidic residues" evidence="3">
    <location>
        <begin position="1"/>
        <end position="12"/>
    </location>
</feature>
<organism evidence="5 6">
    <name type="scientific">Tigriopus californicus</name>
    <name type="common">Marine copepod</name>
    <dbReference type="NCBI Taxonomy" id="6832"/>
    <lineage>
        <taxon>Eukaryota</taxon>
        <taxon>Metazoa</taxon>
        <taxon>Ecdysozoa</taxon>
        <taxon>Arthropoda</taxon>
        <taxon>Crustacea</taxon>
        <taxon>Multicrustacea</taxon>
        <taxon>Hexanauplia</taxon>
        <taxon>Copepoda</taxon>
        <taxon>Harpacticoida</taxon>
        <taxon>Harpacticidae</taxon>
        <taxon>Tigriopus</taxon>
    </lineage>
</organism>
<dbReference type="InterPro" id="IPR013320">
    <property type="entry name" value="ConA-like_dom_sf"/>
</dbReference>
<dbReference type="SMART" id="SM00449">
    <property type="entry name" value="SPRY"/>
    <property type="match status" value="1"/>
</dbReference>
<name>A0A553PCI2_TIGCA</name>
<feature type="compositionally biased region" description="Polar residues" evidence="3">
    <location>
        <begin position="928"/>
        <end position="947"/>
    </location>
</feature>
<dbReference type="PANTHER" id="PTHR12381:SF56">
    <property type="entry name" value="B30.2_SPRY DOMAIN-CONTAINING PROTEIN-RELATED"/>
    <property type="match status" value="1"/>
</dbReference>
<gene>
    <name evidence="5" type="ORF">TCAL_06340</name>
</gene>
<dbReference type="EMBL" id="VCGU01000005">
    <property type="protein sequence ID" value="TRY75383.1"/>
    <property type="molecule type" value="Genomic_DNA"/>
</dbReference>
<feature type="compositionally biased region" description="Low complexity" evidence="3">
    <location>
        <begin position="1414"/>
        <end position="1429"/>
    </location>
</feature>
<feature type="compositionally biased region" description="Polar residues" evidence="3">
    <location>
        <begin position="1364"/>
        <end position="1379"/>
    </location>
</feature>
<evidence type="ECO:0000256" key="1">
    <source>
        <dbReference type="ARBA" id="ARBA00004123"/>
    </source>
</evidence>
<keyword evidence="2" id="KW-0539">Nucleus</keyword>
<feature type="compositionally biased region" description="Gly residues" evidence="3">
    <location>
        <begin position="13"/>
        <end position="43"/>
    </location>
</feature>
<dbReference type="SUPFAM" id="SSF52540">
    <property type="entry name" value="P-loop containing nucleoside triphosphate hydrolases"/>
    <property type="match status" value="1"/>
</dbReference>
<feature type="compositionally biased region" description="Gly residues" evidence="3">
    <location>
        <begin position="75"/>
        <end position="85"/>
    </location>
</feature>
<feature type="compositionally biased region" description="Basic and acidic residues" evidence="3">
    <location>
        <begin position="966"/>
        <end position="977"/>
    </location>
</feature>
<dbReference type="GO" id="GO:0000380">
    <property type="term" value="P:alternative mRNA splicing, via spliceosome"/>
    <property type="evidence" value="ECO:0007669"/>
    <property type="project" value="TreeGrafter"/>
</dbReference>
<dbReference type="OrthoDB" id="445357at2759"/>
<evidence type="ECO:0000313" key="6">
    <source>
        <dbReference type="Proteomes" id="UP000318571"/>
    </source>
</evidence>
<dbReference type="GO" id="GO:0005634">
    <property type="term" value="C:nucleus"/>
    <property type="evidence" value="ECO:0007669"/>
    <property type="project" value="UniProtKB-SubCell"/>
</dbReference>
<feature type="compositionally biased region" description="Low complexity" evidence="3">
    <location>
        <begin position="86"/>
        <end position="116"/>
    </location>
</feature>
<feature type="compositionally biased region" description="Polar residues" evidence="3">
    <location>
        <begin position="1002"/>
        <end position="1016"/>
    </location>
</feature>
<dbReference type="Pfam" id="PF13671">
    <property type="entry name" value="AAA_33"/>
    <property type="match status" value="1"/>
</dbReference>
<dbReference type="PROSITE" id="PS50188">
    <property type="entry name" value="B302_SPRY"/>
    <property type="match status" value="1"/>
</dbReference>
<sequence>MFRGGRGGDRGWRGGGGGGQPFRGGPPFRGGRGGAFGPRGGNFGPRPDFGHGPRPDFGHQSDFGLLNDFRSRGENGPGPGFGPRGDFGPQPDFGPPSRGFGPNPGFRGPRPNGFRPQGREHSNWGNNPRGGFQGARPDLHPGNYQDFPGHPADDYVEQEPSFPPRGDFHTQRGRGHHPAPFRDRFEAGAGPSRNNRDSEFPPQNVPTRIEPEPVKPSRWSRATAPDSSSVSLPGPAPASFMTKPSIEKQQQQQQPQPQQSLEVAHPNYETFPSTSKAVGPAAILPQADLPRPIPSQDLVAEERKPRQPALPNEDEPNYDDSLVILDWYNSDLNLIIDKNDYCSAVAMSHEGFGLMWAGARATYGVCRGRACFEVRIDGNCNAQHLENEPTPHVLRVGWSIDEASMQLGEDPFSYGYGGTGKKAVGCTFTNYGVPFGVGDVVACYVDFNCEPVQIGYTLNGRNLGPAFHVTQSDLQGRALFPHILTKNQNFTVNFGQLPAPMSGLLPDYPPIGQLDVSEGLVRGALAPSSRSDCEVLLMIGLPGAGKTFWATEHSKSNPKKRYQILGTNNLLERMKVQGLPRKRNYHGRWDVLISKCTRCFDELLKIATRRRRNYILDQTNVFPTARSRKFKDFTGFTRKAIVVVPENAEYLRRVSVREMAEGKEVPDDAVLSMKANFVLPDLEETYFDEVLYTEMEPQDAQILVYQYNEEARRRGVDMTQSVKCFIQRNKDKRQTIGKFEMIGRSIKIPKEQHSIIKPTGIPANGPPAPVLINSSPMKQLNSTARSHGGGEGDRQNNQPPTRNRRSKSRERKRSRSHDRRNRKRTRSRSKSRDHRREEPTRSRDRSSRRRTRSPEQSRHPFTPKGNAGVPSPWAQNQAGPMGNQDFNPMNMNFNNPPQEGILGSRPQDQPNDPRGAFQPGNFGPNEPSVRSMSQQRQGPDQFTNQQGDHPPGPFQQYGGPQQSRFSQERQPRERQGYEHSGGFNINTKGPTQGNIRRDQDFTSDNYQIQRPFQQGNAMIEEERGRGPVGNHDSQYPDRSSQFDPRNKNSDPRSGPVNATAFRGDRFDRNGPGASRFGPPVSDTRNYDLPSHRHGSEPPRFGGPGPNAFEAGNESFQGGSRPPWNKDKPNFEESRDFRRYGNPQDPRGREFDRSPGPSSRQPQNSRWAQDNYDNDPNWNKNRGPNSQYQNSGVDQGPLSRPDPRFQGHGQKPWDREPNSDSNNRVPPWQQRPNNQNPDFAPNAREVPPHIAQGPGPSLNVNRSVDDPRRNWNQSSDDPQYNQRRPFEGQGPNWNYGSGPRPFEDPRNISGRNMPRPDRNPQMEIQDQRWGSKSDNFHDPSFNARNADVNALPSEWNRDHDPDQGTPWTQRNDGKNWNASRDPNWNGNNQGPNWNQRAGPSTGPEHPHFNATSNVPNSPAKSDSASSSRSNEGQEGETSSGPAPDYKALLNYLQFYQKQMGGNSKDGPPQ</sequence>
<feature type="compositionally biased region" description="Polar residues" evidence="3">
    <location>
        <begin position="1155"/>
        <end position="1167"/>
    </location>
</feature>
<dbReference type="InterPro" id="IPR035778">
    <property type="entry name" value="SPRY_hnRNP_U"/>
</dbReference>
<feature type="region of interest" description="Disordered" evidence="3">
    <location>
        <begin position="756"/>
        <end position="775"/>
    </location>
</feature>
<proteinExistence type="predicted"/>
<feature type="compositionally biased region" description="Polar residues" evidence="3">
    <location>
        <begin position="1031"/>
        <end position="1043"/>
    </location>
</feature>
<feature type="compositionally biased region" description="Basic and acidic residues" evidence="3">
    <location>
        <begin position="1200"/>
        <end position="1217"/>
    </location>
</feature>
<dbReference type="CDD" id="cd12884">
    <property type="entry name" value="SPRY_hnRNP"/>
    <property type="match status" value="1"/>
</dbReference>
<feature type="region of interest" description="Disordered" evidence="3">
    <location>
        <begin position="1"/>
        <end position="260"/>
    </location>
</feature>
<feature type="compositionally biased region" description="Low complexity" evidence="3">
    <location>
        <begin position="886"/>
        <end position="897"/>
    </location>
</feature>
<dbReference type="PANTHER" id="PTHR12381">
    <property type="entry name" value="HETEROGENEOUS NUCLEAR RIBONUCLEOPROTEIN U FAMILY MEMBER"/>
    <property type="match status" value="1"/>
</dbReference>
<comment type="caution">
    <text evidence="5">The sequence shown here is derived from an EMBL/GenBank/DDBJ whole genome shotgun (WGS) entry which is preliminary data.</text>
</comment>
<evidence type="ECO:0000256" key="3">
    <source>
        <dbReference type="SAM" id="MobiDB-lite"/>
    </source>
</evidence>
<dbReference type="Gene3D" id="3.40.50.300">
    <property type="entry name" value="P-loop containing nucleotide triphosphate hydrolases"/>
    <property type="match status" value="1"/>
</dbReference>
<evidence type="ECO:0000259" key="4">
    <source>
        <dbReference type="PROSITE" id="PS50188"/>
    </source>
</evidence>
<feature type="domain" description="B30.2/SPRY" evidence="4">
    <location>
        <begin position="292"/>
        <end position="499"/>
    </location>
</feature>
<accession>A0A553PCI2</accession>
<feature type="compositionally biased region" description="Polar residues" evidence="3">
    <location>
        <begin position="983"/>
        <end position="994"/>
    </location>
</feature>
<feature type="compositionally biased region" description="Low complexity" evidence="3">
    <location>
        <begin position="249"/>
        <end position="259"/>
    </location>
</feature>
<dbReference type="InterPro" id="IPR043136">
    <property type="entry name" value="B30.2/SPRY_sf"/>
</dbReference>
<feature type="compositionally biased region" description="Polar residues" evidence="3">
    <location>
        <begin position="1269"/>
        <end position="1281"/>
    </location>
</feature>
<evidence type="ECO:0000313" key="5">
    <source>
        <dbReference type="EMBL" id="TRY75383.1"/>
    </source>
</evidence>
<reference evidence="5 6" key="1">
    <citation type="journal article" date="2018" name="Nat. Ecol. Evol.">
        <title>Genomic signatures of mitonuclear coevolution across populations of Tigriopus californicus.</title>
        <authorList>
            <person name="Barreto F.S."/>
            <person name="Watson E.T."/>
            <person name="Lima T.G."/>
            <person name="Willett C.S."/>
            <person name="Edmands S."/>
            <person name="Li W."/>
            <person name="Burton R.S."/>
        </authorList>
    </citation>
    <scope>NUCLEOTIDE SEQUENCE [LARGE SCALE GENOMIC DNA]</scope>
    <source>
        <strain evidence="5 6">San Diego</strain>
    </source>
</reference>
<dbReference type="InterPro" id="IPR001870">
    <property type="entry name" value="B30.2/SPRY"/>
</dbReference>
<dbReference type="GO" id="GO:0003723">
    <property type="term" value="F:RNA binding"/>
    <property type="evidence" value="ECO:0007669"/>
    <property type="project" value="TreeGrafter"/>
</dbReference>
<feature type="compositionally biased region" description="Polar residues" evidence="3">
    <location>
        <begin position="1173"/>
        <end position="1192"/>
    </location>
</feature>
<feature type="compositionally biased region" description="Basic and acidic residues" evidence="3">
    <location>
        <begin position="1313"/>
        <end position="1336"/>
    </location>
</feature>
<evidence type="ECO:0000256" key="2">
    <source>
        <dbReference type="ARBA" id="ARBA00023242"/>
    </source>
</evidence>